<sequence>MANLPVVRSQLVRWTGRSLPRTLSSVRPSRRFSKANSLHIPVFPTLHPLEDMPVFPEIEYQPETENFYEQSRWRESMALLVHQMLSTYLVEENLYILTTAEENLSSITIHEMLNEVPEELMSVLLAELSPYLASEKAIANFEDFIFSLNTTTKNRIKREFSSNPYFNNYENLVTKQTEMRSLASAFSLGFSEKRAETRVLTVALDAVFNGFQLSRPHTILLEISRVLLTTPVLPDYDLIAYLSKKFHRLGMTNYSNLLYHLTPFLLGFDATPARLLFRMSHALANNWSRDFMNELRFFDINTSVHLLDNHYHYNNTFTTHVSLHPFSKLTRFQKYNHTVVEIDGFAEAIAETKDKACNVGPSTFEPISNESTNAAVSNLRPTVLAFTHTKDIEYQSKYFHRVERDREGPVRLSPSVHKLLFQNTTASVLLCPMKTYKAALRGCIQFEQFPVFDTLCLKMLNNTILDTNGDPYVVVGGEYSRDTADVFRLEYQNGFVVPYPVKLINNLANINIINDSYRDCVAAQEKLDKLGIHLIMDKEMLSLLLSGVKQSQDIERLRWISPLIHSYLQLYKSNFEKEEIVKEMEYLMGTRIRKFVHKQYRRFRRKSEAQREAEPLLIMLENEYFANSPLNKNKPFDALLGFQILSVYMMFKSTMAHDLREFNKVLDFENSYYKIFHMVEAEMEVIKSKE</sequence>
<name>A0A1E3QPW9_9ASCO</name>
<dbReference type="EMBL" id="KV454431">
    <property type="protein sequence ID" value="ODQ79711.1"/>
    <property type="molecule type" value="Genomic_DNA"/>
</dbReference>
<protein>
    <submittedName>
        <fullName evidence="1">Uncharacterized protein</fullName>
    </submittedName>
</protein>
<dbReference type="RefSeq" id="XP_018985039.1">
    <property type="nucleotide sequence ID" value="XM_019128799.1"/>
</dbReference>
<organism evidence="1 2">
    <name type="scientific">Babjeviella inositovora NRRL Y-12698</name>
    <dbReference type="NCBI Taxonomy" id="984486"/>
    <lineage>
        <taxon>Eukaryota</taxon>
        <taxon>Fungi</taxon>
        <taxon>Dikarya</taxon>
        <taxon>Ascomycota</taxon>
        <taxon>Saccharomycotina</taxon>
        <taxon>Pichiomycetes</taxon>
        <taxon>Serinales incertae sedis</taxon>
        <taxon>Babjeviella</taxon>
    </lineage>
</organism>
<dbReference type="AlphaFoldDB" id="A0A1E3QPW9"/>
<proteinExistence type="predicted"/>
<reference evidence="2" key="1">
    <citation type="submission" date="2016-05" db="EMBL/GenBank/DDBJ databases">
        <title>Comparative genomics of biotechnologically important yeasts.</title>
        <authorList>
            <consortium name="DOE Joint Genome Institute"/>
            <person name="Riley R."/>
            <person name="Haridas S."/>
            <person name="Wolfe K.H."/>
            <person name="Lopes M.R."/>
            <person name="Hittinger C.T."/>
            <person name="Goker M."/>
            <person name="Salamov A."/>
            <person name="Wisecaver J."/>
            <person name="Long T.M."/>
            <person name="Aerts A.L."/>
            <person name="Barry K."/>
            <person name="Choi C."/>
            <person name="Clum A."/>
            <person name="Coughlan A.Y."/>
            <person name="Deshpande S."/>
            <person name="Douglass A.P."/>
            <person name="Hanson S.J."/>
            <person name="Klenk H.-P."/>
            <person name="Labutti K."/>
            <person name="Lapidus A."/>
            <person name="Lindquist E."/>
            <person name="Lipzen A."/>
            <person name="Meier-Kolthoff J.P."/>
            <person name="Ohm R.A."/>
            <person name="Otillar R.P."/>
            <person name="Pangilinan J."/>
            <person name="Peng Y."/>
            <person name="Rokas A."/>
            <person name="Rosa C.A."/>
            <person name="Scheuner C."/>
            <person name="Sibirny A.A."/>
            <person name="Slot J.C."/>
            <person name="Stielow J.B."/>
            <person name="Sun H."/>
            <person name="Kurtzman C.P."/>
            <person name="Blackwell M."/>
            <person name="Grigoriev I.V."/>
            <person name="Jeffries T.W."/>
        </authorList>
    </citation>
    <scope>NUCLEOTIDE SEQUENCE [LARGE SCALE GENOMIC DNA]</scope>
    <source>
        <strain evidence="2">NRRL Y-12698</strain>
    </source>
</reference>
<evidence type="ECO:0000313" key="1">
    <source>
        <dbReference type="EMBL" id="ODQ79711.1"/>
    </source>
</evidence>
<dbReference type="GeneID" id="30146652"/>
<keyword evidence="2" id="KW-1185">Reference proteome</keyword>
<evidence type="ECO:0000313" key="2">
    <source>
        <dbReference type="Proteomes" id="UP000094336"/>
    </source>
</evidence>
<accession>A0A1E3QPW9</accession>
<gene>
    <name evidence="1" type="ORF">BABINDRAFT_161424</name>
</gene>
<dbReference type="Proteomes" id="UP000094336">
    <property type="component" value="Unassembled WGS sequence"/>
</dbReference>